<dbReference type="Proteomes" id="UP000734854">
    <property type="component" value="Unassembled WGS sequence"/>
</dbReference>
<name>A0A8J5C6E4_ZINOF</name>
<feature type="region of interest" description="Disordered" evidence="1">
    <location>
        <begin position="19"/>
        <end position="75"/>
    </location>
</feature>
<organism evidence="2 3">
    <name type="scientific">Zingiber officinale</name>
    <name type="common">Ginger</name>
    <name type="synonym">Amomum zingiber</name>
    <dbReference type="NCBI Taxonomy" id="94328"/>
    <lineage>
        <taxon>Eukaryota</taxon>
        <taxon>Viridiplantae</taxon>
        <taxon>Streptophyta</taxon>
        <taxon>Embryophyta</taxon>
        <taxon>Tracheophyta</taxon>
        <taxon>Spermatophyta</taxon>
        <taxon>Magnoliopsida</taxon>
        <taxon>Liliopsida</taxon>
        <taxon>Zingiberales</taxon>
        <taxon>Zingiberaceae</taxon>
        <taxon>Zingiber</taxon>
    </lineage>
</organism>
<keyword evidence="3" id="KW-1185">Reference proteome</keyword>
<proteinExistence type="predicted"/>
<dbReference type="PANTHER" id="PTHR35162">
    <property type="entry name" value="OS08G0516600 PROTEIN"/>
    <property type="match status" value="1"/>
</dbReference>
<dbReference type="PANTHER" id="PTHR35162:SF2">
    <property type="entry name" value="OS08G0516600 PROTEIN"/>
    <property type="match status" value="1"/>
</dbReference>
<gene>
    <name evidence="2" type="ORF">ZIOFF_072631</name>
</gene>
<dbReference type="AlphaFoldDB" id="A0A8J5C6E4"/>
<evidence type="ECO:0000313" key="3">
    <source>
        <dbReference type="Proteomes" id="UP000734854"/>
    </source>
</evidence>
<evidence type="ECO:0000256" key="1">
    <source>
        <dbReference type="SAM" id="MobiDB-lite"/>
    </source>
</evidence>
<comment type="caution">
    <text evidence="2">The sequence shown here is derived from an EMBL/GenBank/DDBJ whole genome shotgun (WGS) entry which is preliminary data.</text>
</comment>
<dbReference type="InterPro" id="IPR053115">
    <property type="entry name" value="CDK_inhibitor"/>
</dbReference>
<evidence type="ECO:0000313" key="2">
    <source>
        <dbReference type="EMBL" id="KAG6468065.1"/>
    </source>
</evidence>
<protein>
    <submittedName>
        <fullName evidence="2">Uncharacterized protein</fullName>
    </submittedName>
</protein>
<dbReference type="EMBL" id="JACMSC010000022">
    <property type="protein sequence ID" value="KAG6468065.1"/>
    <property type="molecule type" value="Genomic_DNA"/>
</dbReference>
<sequence length="107" mass="11761">MGFEFIDLGPHRLPPIKTLHAAEPAEEFTKTTTIPRRNGEEEKCMTPKQAPRSVALPPPPPRKPRPAKRKFGPPDGYFPAPIDLAAVFIPAPSAVKRIRADGTDQTL</sequence>
<reference evidence="2 3" key="1">
    <citation type="submission" date="2020-08" db="EMBL/GenBank/DDBJ databases">
        <title>Plant Genome Project.</title>
        <authorList>
            <person name="Zhang R.-G."/>
        </authorList>
    </citation>
    <scope>NUCLEOTIDE SEQUENCE [LARGE SCALE GENOMIC DNA]</scope>
    <source>
        <tissue evidence="2">Rhizome</tissue>
    </source>
</reference>
<feature type="compositionally biased region" description="Basic residues" evidence="1">
    <location>
        <begin position="62"/>
        <end position="71"/>
    </location>
</feature>
<accession>A0A8J5C6E4</accession>